<keyword evidence="2" id="KW-0479">Metal-binding</keyword>
<dbReference type="Pfam" id="PF00300">
    <property type="entry name" value="His_Phos_1"/>
    <property type="match status" value="1"/>
</dbReference>
<evidence type="ECO:0000256" key="1">
    <source>
        <dbReference type="ARBA" id="ARBA00001962"/>
    </source>
</evidence>
<dbReference type="GO" id="GO:0046872">
    <property type="term" value="F:metal ion binding"/>
    <property type="evidence" value="ECO:0007669"/>
    <property type="project" value="UniProtKB-KW"/>
</dbReference>
<dbReference type="Gene3D" id="3.40.50.1240">
    <property type="entry name" value="Phosphoglycerate mutase-like"/>
    <property type="match status" value="1"/>
</dbReference>
<dbReference type="Gene3D" id="2.60.120.620">
    <property type="entry name" value="q2cbj1_9rhob like domain"/>
    <property type="match status" value="1"/>
</dbReference>
<dbReference type="OrthoDB" id="445007at2759"/>
<dbReference type="InterPro" id="IPR029033">
    <property type="entry name" value="His_PPase_superfam"/>
</dbReference>
<evidence type="ECO:0000313" key="5">
    <source>
        <dbReference type="EMBL" id="KAB8576222.1"/>
    </source>
</evidence>
<reference evidence="5 6" key="1">
    <citation type="submission" date="2019-06" db="EMBL/GenBank/DDBJ databases">
        <title>A chromosomal-level reference genome of Carpinus fangiana (Coryloideae, Betulaceae).</title>
        <authorList>
            <person name="Yang X."/>
            <person name="Wang Z."/>
            <person name="Zhang L."/>
            <person name="Hao G."/>
            <person name="Liu J."/>
            <person name="Yang Y."/>
        </authorList>
    </citation>
    <scope>NUCLEOTIDE SEQUENCE [LARGE SCALE GENOMIC DNA]</scope>
    <source>
        <strain evidence="5">Cfa_2016G</strain>
        <tissue evidence="5">Leaf</tissue>
    </source>
</reference>
<proteinExistence type="predicted"/>
<evidence type="ECO:0000256" key="3">
    <source>
        <dbReference type="ARBA" id="ARBA00023004"/>
    </source>
</evidence>
<comment type="cofactor">
    <cofactor evidence="1">
        <name>Fe cation</name>
        <dbReference type="ChEBI" id="CHEBI:24875"/>
    </cofactor>
</comment>
<dbReference type="PANTHER" id="PTHR20883:SF15">
    <property type="entry name" value="PHYTANOYL-COA DIOXYGENASE DOMAIN-CONTAINING PROTEIN 1"/>
    <property type="match status" value="1"/>
</dbReference>
<dbReference type="Proteomes" id="UP000327013">
    <property type="component" value="Unassembled WGS sequence"/>
</dbReference>
<feature type="region of interest" description="Disordered" evidence="4">
    <location>
        <begin position="216"/>
        <end position="254"/>
    </location>
</feature>
<organism evidence="5 6">
    <name type="scientific">Carpinus fangiana</name>
    <dbReference type="NCBI Taxonomy" id="176857"/>
    <lineage>
        <taxon>Eukaryota</taxon>
        <taxon>Viridiplantae</taxon>
        <taxon>Streptophyta</taxon>
        <taxon>Embryophyta</taxon>
        <taxon>Tracheophyta</taxon>
        <taxon>Spermatophyta</taxon>
        <taxon>Magnoliopsida</taxon>
        <taxon>eudicotyledons</taxon>
        <taxon>Gunneridae</taxon>
        <taxon>Pentapetalae</taxon>
        <taxon>rosids</taxon>
        <taxon>fabids</taxon>
        <taxon>Fagales</taxon>
        <taxon>Betulaceae</taxon>
        <taxon>Carpinus</taxon>
    </lineage>
</organism>
<dbReference type="SUPFAM" id="SSF51197">
    <property type="entry name" value="Clavaminate synthase-like"/>
    <property type="match status" value="1"/>
</dbReference>
<dbReference type="CDD" id="cd07067">
    <property type="entry name" value="HP_PGM_like"/>
    <property type="match status" value="1"/>
</dbReference>
<name>A0A5N6L2A6_9ROSI</name>
<comment type="caution">
    <text evidence="5">The sequence shown here is derived from an EMBL/GenBank/DDBJ whole genome shotgun (WGS) entry which is preliminary data.</text>
</comment>
<protein>
    <submittedName>
        <fullName evidence="5">Uncharacterized protein</fullName>
    </submittedName>
</protein>
<gene>
    <name evidence="5" type="ORF">FH972_025750</name>
</gene>
<dbReference type="InterPro" id="IPR008775">
    <property type="entry name" value="Phytyl_CoA_dOase-like"/>
</dbReference>
<dbReference type="SUPFAM" id="SSF53254">
    <property type="entry name" value="Phosphoglycerate mutase-like"/>
    <property type="match status" value="1"/>
</dbReference>
<dbReference type="EMBL" id="VIBQ01000066">
    <property type="protein sequence ID" value="KAB8576222.1"/>
    <property type="molecule type" value="Genomic_DNA"/>
</dbReference>
<dbReference type="Pfam" id="PF05721">
    <property type="entry name" value="PhyH"/>
    <property type="match status" value="1"/>
</dbReference>
<evidence type="ECO:0000313" key="6">
    <source>
        <dbReference type="Proteomes" id="UP000327013"/>
    </source>
</evidence>
<evidence type="ECO:0000256" key="4">
    <source>
        <dbReference type="SAM" id="MobiDB-lite"/>
    </source>
</evidence>
<keyword evidence="3" id="KW-0408">Iron</keyword>
<evidence type="ECO:0000256" key="2">
    <source>
        <dbReference type="ARBA" id="ARBA00022723"/>
    </source>
</evidence>
<dbReference type="SMART" id="SM00855">
    <property type="entry name" value="PGAM"/>
    <property type="match status" value="1"/>
</dbReference>
<sequence>MAPSRLSPTPHGNTAGLTADQLSFFNTHGYLLLPDALSRETCSSLLSTSRQLLDEFDVSTHPMTKFSTGESDSHVGDEYFLTSGDKVRFFFEEDAFDPKTGDLSKPKHLAINKIGHYLHELEPGFKKISLSTRNAAIAKSLGFRDPRILQSMVICKQPEIGGRVPPHQDSTFLYTDPPSAVGLWYALEDATLENGCLSFAPGSHKRAPVKQRFVRTGNNKDGLGASGTGFADNDGHQFPTGLEPEAEKEDEPYTPGEVKAGTLVLIHGNILHKSEKNLSGKSRFIYTFHMIETGQGSVYDQRNWLQPPDAGTSSRNREVPNTNMPPKYIHLVRHAQGDHNLAPESRNKNIHDACLTRAGEEACRAFATDFPAELRNVSLVCASPLRRALSTALLAFAPLLKPEAGRPNRTKVLALPDAQEANADPSNTGHPLAAILADGAKYFPPAATEVDWSQVELAPYWYTNSGIYDVHRGACGERAKRFRQWLRTRDEEEVVVVGHGMFWHFVTGNMEAGSAEDGPDVWVTQQTGVYWQNIMWRTFEFESDDDGEARIAETVSSRERIDRQTIAPS</sequence>
<dbReference type="PANTHER" id="PTHR20883">
    <property type="entry name" value="PHYTANOYL-COA DIOXYGENASE DOMAIN CONTAINING 1"/>
    <property type="match status" value="1"/>
</dbReference>
<dbReference type="AlphaFoldDB" id="A0A5N6L2A6"/>
<accession>A0A5N6L2A6</accession>
<keyword evidence="6" id="KW-1185">Reference proteome</keyword>
<dbReference type="InterPro" id="IPR013078">
    <property type="entry name" value="His_Pase_superF_clade-1"/>
</dbReference>